<dbReference type="GO" id="GO:0009279">
    <property type="term" value="C:cell outer membrane"/>
    <property type="evidence" value="ECO:0007669"/>
    <property type="project" value="UniProtKB-SubCell"/>
</dbReference>
<comment type="subcellular location">
    <subcellularLocation>
        <location evidence="1">Cell outer membrane</location>
    </subcellularLocation>
</comment>
<reference evidence="5" key="1">
    <citation type="journal article" date="2014" name="Front. Microbiol.">
        <title>High frequency of phylogenetically diverse reductive dehalogenase-homologous genes in deep subseafloor sedimentary metagenomes.</title>
        <authorList>
            <person name="Kawai M."/>
            <person name="Futagami T."/>
            <person name="Toyoda A."/>
            <person name="Takaki Y."/>
            <person name="Nishi S."/>
            <person name="Hori S."/>
            <person name="Arai W."/>
            <person name="Tsubouchi T."/>
            <person name="Morono Y."/>
            <person name="Uchiyama I."/>
            <person name="Ito T."/>
            <person name="Fujiyama A."/>
            <person name="Inagaki F."/>
            <person name="Takami H."/>
        </authorList>
    </citation>
    <scope>NUCLEOTIDE SEQUENCE</scope>
    <source>
        <strain evidence="5">Expedition CK06-06</strain>
    </source>
</reference>
<evidence type="ECO:0000259" key="4">
    <source>
        <dbReference type="Pfam" id="PF00593"/>
    </source>
</evidence>
<evidence type="ECO:0000313" key="5">
    <source>
        <dbReference type="EMBL" id="GAH67290.1"/>
    </source>
</evidence>
<evidence type="ECO:0000256" key="2">
    <source>
        <dbReference type="ARBA" id="ARBA00023136"/>
    </source>
</evidence>
<keyword evidence="2" id="KW-0472">Membrane</keyword>
<proteinExistence type="predicted"/>
<comment type="caution">
    <text evidence="5">The sequence shown here is derived from an EMBL/GenBank/DDBJ whole genome shotgun (WGS) entry which is preliminary data.</text>
</comment>
<keyword evidence="3" id="KW-0998">Cell outer membrane</keyword>
<feature type="domain" description="TonB-dependent receptor-like beta-barrel" evidence="4">
    <location>
        <begin position="53"/>
        <end position="241"/>
    </location>
</feature>
<dbReference type="SUPFAM" id="SSF56935">
    <property type="entry name" value="Porins"/>
    <property type="match status" value="1"/>
</dbReference>
<dbReference type="InterPro" id="IPR036942">
    <property type="entry name" value="Beta-barrel_TonB_sf"/>
</dbReference>
<protein>
    <recommendedName>
        <fullName evidence="4">TonB-dependent receptor-like beta-barrel domain-containing protein</fullName>
    </recommendedName>
</protein>
<gene>
    <name evidence="5" type="ORF">S03H2_48795</name>
</gene>
<organism evidence="5">
    <name type="scientific">marine sediment metagenome</name>
    <dbReference type="NCBI Taxonomy" id="412755"/>
    <lineage>
        <taxon>unclassified sequences</taxon>
        <taxon>metagenomes</taxon>
        <taxon>ecological metagenomes</taxon>
    </lineage>
</organism>
<name>X1IDD9_9ZZZZ</name>
<dbReference type="Gene3D" id="2.40.170.20">
    <property type="entry name" value="TonB-dependent receptor, beta-barrel domain"/>
    <property type="match status" value="1"/>
</dbReference>
<dbReference type="Pfam" id="PF00593">
    <property type="entry name" value="TonB_dep_Rec_b-barrel"/>
    <property type="match status" value="1"/>
</dbReference>
<feature type="non-terminal residue" evidence="5">
    <location>
        <position position="248"/>
    </location>
</feature>
<dbReference type="EMBL" id="BARU01030791">
    <property type="protein sequence ID" value="GAH67290.1"/>
    <property type="molecule type" value="Genomic_DNA"/>
</dbReference>
<dbReference type="AlphaFoldDB" id="X1IDD9"/>
<evidence type="ECO:0000256" key="3">
    <source>
        <dbReference type="ARBA" id="ARBA00023237"/>
    </source>
</evidence>
<dbReference type="InterPro" id="IPR000531">
    <property type="entry name" value="Beta-barrel_TonB"/>
</dbReference>
<evidence type="ECO:0000256" key="1">
    <source>
        <dbReference type="ARBA" id="ARBA00004442"/>
    </source>
</evidence>
<sequence length="248" mass="28563">MKYESEELTEELNLGKYEDTIASELSWGSLTNRTLVLNLEREAKKIDLPNEPKRSKSKIEIGANWRQEWERSIFTVDGWANRSTLEDSKVDQKDVALGTGLKLRLKKIPLDIGVSVDNSSFARKTQAHLWLEDDAITFKQMEELTLGLGGGMKSITGSGSEFLPSLKLTYRINPELQLEVDGKRHFYLAQFSDLYLPQDYVEINEDLDAVRIWYYEIKLKYKLSPLANLSLVGFYKEGEDTIWNWNTI</sequence>
<accession>X1IDD9</accession>